<feature type="transmembrane region" description="Helical" evidence="1">
    <location>
        <begin position="70"/>
        <end position="91"/>
    </location>
</feature>
<dbReference type="EMBL" id="MVOH01000020">
    <property type="protein sequence ID" value="PAU66898.1"/>
    <property type="molecule type" value="Genomic_DNA"/>
</dbReference>
<dbReference type="Proteomes" id="UP000218399">
    <property type="component" value="Unassembled WGS sequence"/>
</dbReference>
<evidence type="ECO:0000313" key="3">
    <source>
        <dbReference type="Proteomes" id="UP000218399"/>
    </source>
</evidence>
<keyword evidence="1" id="KW-1133">Transmembrane helix</keyword>
<reference evidence="2 3" key="1">
    <citation type="journal article" date="2017" name="ISME J.">
        <title>Unveiling bifidobacterial biogeography across the mammalian branch of the tree of life.</title>
        <authorList>
            <person name="Milani C."/>
            <person name="Mangifesta M."/>
            <person name="Mancabelli L."/>
            <person name="Lugli G.A."/>
            <person name="James K."/>
            <person name="Duranti S."/>
            <person name="Turroni F."/>
            <person name="Ferrario C."/>
            <person name="Ossiprandi M.C."/>
            <person name="van Sinderen D."/>
            <person name="Ventura M."/>
        </authorList>
    </citation>
    <scope>NUCLEOTIDE SEQUENCE [LARGE SCALE GENOMIC DNA]</scope>
    <source>
        <strain evidence="3">Ham19E</strain>
    </source>
</reference>
<dbReference type="RefSeq" id="WP_095615644.1">
    <property type="nucleotide sequence ID" value="NZ_MVOH01000020.1"/>
</dbReference>
<keyword evidence="1" id="KW-0472">Membrane</keyword>
<keyword evidence="1" id="KW-0812">Transmembrane</keyword>
<feature type="transmembrane region" description="Helical" evidence="1">
    <location>
        <begin position="40"/>
        <end position="58"/>
    </location>
</feature>
<dbReference type="AlphaFoldDB" id="A0A2A2EDA4"/>
<accession>A0A2A2EDA4</accession>
<evidence type="ECO:0000256" key="1">
    <source>
        <dbReference type="SAM" id="Phobius"/>
    </source>
</evidence>
<name>A0A2A2EDA4_9BIFI</name>
<proteinExistence type="predicted"/>
<comment type="caution">
    <text evidence="2">The sequence shown here is derived from an EMBL/GenBank/DDBJ whole genome shotgun (WGS) entry which is preliminary data.</text>
</comment>
<evidence type="ECO:0000313" key="2">
    <source>
        <dbReference type="EMBL" id="PAU66898.1"/>
    </source>
</evidence>
<organism evidence="2 3">
    <name type="scientific">Bifidobacterium criceti</name>
    <dbReference type="NCBI Taxonomy" id="1960969"/>
    <lineage>
        <taxon>Bacteria</taxon>
        <taxon>Bacillati</taxon>
        <taxon>Actinomycetota</taxon>
        <taxon>Actinomycetes</taxon>
        <taxon>Bifidobacteriales</taxon>
        <taxon>Bifidobacteriaceae</taxon>
        <taxon>Bifidobacterium</taxon>
    </lineage>
</organism>
<protein>
    <submittedName>
        <fullName evidence="2">Rod shape-determining protein RodA</fullName>
    </submittedName>
</protein>
<dbReference type="OrthoDB" id="3239627at2"/>
<sequence>MHTHHPYVSERHEGKPWFEWCVAGLVVIATVAAAMGEPMVATAIVSVTAIGSGVVRIVCRERSPWKIRSVAFDAACGIGFGVVLALLYLAIRFIH</sequence>
<feature type="transmembrane region" description="Helical" evidence="1">
    <location>
        <begin position="17"/>
        <end position="34"/>
    </location>
</feature>
<gene>
    <name evidence="2" type="ORF">B1526_1680</name>
</gene>
<keyword evidence="3" id="KW-1185">Reference proteome</keyword>